<evidence type="ECO:0000256" key="3">
    <source>
        <dbReference type="ARBA" id="ARBA00009197"/>
    </source>
</evidence>
<dbReference type="Pfam" id="PF01108">
    <property type="entry name" value="Tissue_fac"/>
    <property type="match status" value="1"/>
</dbReference>
<evidence type="ECO:0000256" key="4">
    <source>
        <dbReference type="ARBA" id="ARBA00011184"/>
    </source>
</evidence>
<comment type="function">
    <text evidence="1">Initiates blood coagulation by forming a complex with circulating factor VII or VIIa. The [TF:VIIa] complex activates factors IX or X by specific limited proteolysis. TF plays a role in normal hemostasis by initiating the cell-surface assembly and propagation of the coagulation protease cascade.</text>
</comment>
<keyword evidence="15" id="KW-0449">Lipoprotein</keyword>
<evidence type="ECO:0000256" key="8">
    <source>
        <dbReference type="ARBA" id="ARBA00022729"/>
    </source>
</evidence>
<organism evidence="21 22">
    <name type="scientific">Ranitomeya imitator</name>
    <name type="common">mimic poison frog</name>
    <dbReference type="NCBI Taxonomy" id="111125"/>
    <lineage>
        <taxon>Eukaryota</taxon>
        <taxon>Metazoa</taxon>
        <taxon>Chordata</taxon>
        <taxon>Craniata</taxon>
        <taxon>Vertebrata</taxon>
        <taxon>Euteleostomi</taxon>
        <taxon>Amphibia</taxon>
        <taxon>Batrachia</taxon>
        <taxon>Anura</taxon>
        <taxon>Neobatrachia</taxon>
        <taxon>Hyloidea</taxon>
        <taxon>Dendrobatidae</taxon>
        <taxon>Dendrobatinae</taxon>
        <taxon>Ranitomeya</taxon>
    </lineage>
</organism>
<dbReference type="InterPro" id="IPR003961">
    <property type="entry name" value="FN3_dom"/>
</dbReference>
<sequence length="283" mass="31814">MRCLQILLLAAVSCWQRTSAQDVNFPTATDIIWSSINFKTILDWNPKPTNYTYSVLLRSPLFQDWKKKCPYTTDTTCDVSDLVNDINSTYEVRIVSEIRPSSLEVVAEEFPYAEGPTFTPYLQTRIGRPKIQNYTFDKDHSRLTVVVRDTPTPYRNANNAQITVRDMFQNDFAYTLYYRKASSTGKKSQSSSTNDIVINTDKGEAYCFYVQASVPSRINNRVSQNSEEICTPSNGGDVDITILVAVGIAVALIVLIIVLSVVLCKCGKGQRTKTKETTPLNNV</sequence>
<keyword evidence="9 17" id="KW-1133">Transmembrane helix</keyword>
<evidence type="ECO:0000259" key="20">
    <source>
        <dbReference type="Pfam" id="PF09294"/>
    </source>
</evidence>
<keyword evidence="12" id="KW-0564">Palmitate</keyword>
<accession>A0ABN9M7H5</accession>
<dbReference type="InterPro" id="IPR015373">
    <property type="entry name" value="Interferon/interleukin_rcp_dom"/>
</dbReference>
<evidence type="ECO:0000256" key="5">
    <source>
        <dbReference type="ARBA" id="ARBA00018722"/>
    </source>
</evidence>
<dbReference type="SUPFAM" id="SSF49265">
    <property type="entry name" value="Fibronectin type III"/>
    <property type="match status" value="2"/>
</dbReference>
<name>A0ABN9M7H5_9NEOB</name>
<comment type="similarity">
    <text evidence="3">Belongs to the tissue factor family.</text>
</comment>
<protein>
    <recommendedName>
        <fullName evidence="5">Tissue factor</fullName>
    </recommendedName>
    <alternativeName>
        <fullName evidence="16">Coagulation factor III</fullName>
    </alternativeName>
</protein>
<dbReference type="PANTHER" id="PTHR20859">
    <property type="entry name" value="INTERFERON/INTERLEUKIN RECEPTOR"/>
    <property type="match status" value="1"/>
</dbReference>
<dbReference type="InterPro" id="IPR036116">
    <property type="entry name" value="FN3_sf"/>
</dbReference>
<feature type="chain" id="PRO_5046295279" description="Tissue factor" evidence="18">
    <location>
        <begin position="21"/>
        <end position="283"/>
    </location>
</feature>
<feature type="transmembrane region" description="Helical" evidence="17">
    <location>
        <begin position="240"/>
        <end position="264"/>
    </location>
</feature>
<evidence type="ECO:0000313" key="21">
    <source>
        <dbReference type="EMBL" id="CAJ0955737.1"/>
    </source>
</evidence>
<keyword evidence="7" id="KW-0356">Hemostasis</keyword>
<evidence type="ECO:0000256" key="18">
    <source>
        <dbReference type="SAM" id="SignalP"/>
    </source>
</evidence>
<evidence type="ECO:0000313" key="22">
    <source>
        <dbReference type="Proteomes" id="UP001176940"/>
    </source>
</evidence>
<feature type="signal peptide" evidence="18">
    <location>
        <begin position="1"/>
        <end position="20"/>
    </location>
</feature>
<evidence type="ECO:0000256" key="7">
    <source>
        <dbReference type="ARBA" id="ARBA00022696"/>
    </source>
</evidence>
<evidence type="ECO:0000256" key="6">
    <source>
        <dbReference type="ARBA" id="ARBA00022692"/>
    </source>
</evidence>
<keyword evidence="13" id="KW-1015">Disulfide bond</keyword>
<dbReference type="Proteomes" id="UP001176940">
    <property type="component" value="Unassembled WGS sequence"/>
</dbReference>
<evidence type="ECO:0000256" key="14">
    <source>
        <dbReference type="ARBA" id="ARBA00023180"/>
    </source>
</evidence>
<evidence type="ECO:0000256" key="13">
    <source>
        <dbReference type="ARBA" id="ARBA00023157"/>
    </source>
</evidence>
<reference evidence="21" key="1">
    <citation type="submission" date="2023-07" db="EMBL/GenBank/DDBJ databases">
        <authorList>
            <person name="Stuckert A."/>
        </authorList>
    </citation>
    <scope>NUCLEOTIDE SEQUENCE</scope>
</reference>
<proteinExistence type="inferred from homology"/>
<dbReference type="Gene3D" id="2.60.40.10">
    <property type="entry name" value="Immunoglobulins"/>
    <property type="match status" value="2"/>
</dbReference>
<comment type="subunit">
    <text evidence="4">Interacts with HSPE; the interaction, inhibited by heparin, promotes the generation of activated factor X and activates coagulation in the presence of activated factor VII.</text>
</comment>
<keyword evidence="10" id="KW-0094">Blood coagulation</keyword>
<evidence type="ECO:0000256" key="1">
    <source>
        <dbReference type="ARBA" id="ARBA00002201"/>
    </source>
</evidence>
<evidence type="ECO:0000256" key="17">
    <source>
        <dbReference type="SAM" id="Phobius"/>
    </source>
</evidence>
<evidence type="ECO:0000256" key="2">
    <source>
        <dbReference type="ARBA" id="ARBA00004479"/>
    </source>
</evidence>
<keyword evidence="14" id="KW-0325">Glycoprotein</keyword>
<evidence type="ECO:0000256" key="16">
    <source>
        <dbReference type="ARBA" id="ARBA00031171"/>
    </source>
</evidence>
<evidence type="ECO:0000259" key="19">
    <source>
        <dbReference type="Pfam" id="PF01108"/>
    </source>
</evidence>
<comment type="caution">
    <text evidence="21">The sequence shown here is derived from an EMBL/GenBank/DDBJ whole genome shotgun (WGS) entry which is preliminary data.</text>
</comment>
<feature type="domain" description="Fibronectin type-III" evidence="19">
    <location>
        <begin position="7"/>
        <end position="101"/>
    </location>
</feature>
<evidence type="ECO:0000256" key="15">
    <source>
        <dbReference type="ARBA" id="ARBA00023288"/>
    </source>
</evidence>
<dbReference type="PANTHER" id="PTHR20859:SF22">
    <property type="entry name" value="TISSUE FACTOR"/>
    <property type="match status" value="1"/>
</dbReference>
<evidence type="ECO:0000256" key="12">
    <source>
        <dbReference type="ARBA" id="ARBA00023139"/>
    </source>
</evidence>
<keyword evidence="6 17" id="KW-0812">Transmembrane</keyword>
<gene>
    <name evidence="21" type="ORF">RIMI_LOCUS15239040</name>
</gene>
<comment type="subcellular location">
    <subcellularLocation>
        <location evidence="2">Membrane</location>
        <topology evidence="2">Single-pass type I membrane protein</topology>
    </subcellularLocation>
</comment>
<keyword evidence="8 18" id="KW-0732">Signal</keyword>
<evidence type="ECO:0000256" key="11">
    <source>
        <dbReference type="ARBA" id="ARBA00023136"/>
    </source>
</evidence>
<dbReference type="InterPro" id="IPR013783">
    <property type="entry name" value="Ig-like_fold"/>
</dbReference>
<dbReference type="EMBL" id="CAUEEQ010040672">
    <property type="protein sequence ID" value="CAJ0955737.1"/>
    <property type="molecule type" value="Genomic_DNA"/>
</dbReference>
<keyword evidence="11 17" id="KW-0472">Membrane</keyword>
<evidence type="ECO:0000256" key="10">
    <source>
        <dbReference type="ARBA" id="ARBA00023084"/>
    </source>
</evidence>
<dbReference type="PRINTS" id="PR00346">
    <property type="entry name" value="TISSUEFACTOR"/>
</dbReference>
<feature type="domain" description="Interferon/interleukin receptor" evidence="20">
    <location>
        <begin position="124"/>
        <end position="231"/>
    </location>
</feature>
<dbReference type="InterPro" id="IPR001187">
    <property type="entry name" value="Tissue_factor"/>
</dbReference>
<keyword evidence="22" id="KW-1185">Reference proteome</keyword>
<evidence type="ECO:0000256" key="9">
    <source>
        <dbReference type="ARBA" id="ARBA00022989"/>
    </source>
</evidence>
<dbReference type="Pfam" id="PF09294">
    <property type="entry name" value="Interfer-bind"/>
    <property type="match status" value="1"/>
</dbReference>
<dbReference type="InterPro" id="IPR050650">
    <property type="entry name" value="Type-II_Cytokine-TF_Rcpt"/>
</dbReference>